<reference evidence="5" key="1">
    <citation type="submission" date="2012-12" db="EMBL/GenBank/DDBJ databases">
        <authorList>
            <person name="Hellsten U."/>
            <person name="Grimwood J."/>
            <person name="Chapman J.A."/>
            <person name="Shapiro H."/>
            <person name="Aerts A."/>
            <person name="Otillar R.P."/>
            <person name="Terry A.Y."/>
            <person name="Boore J.L."/>
            <person name="Simakov O."/>
            <person name="Marletaz F."/>
            <person name="Cho S.-J."/>
            <person name="Edsinger-Gonzales E."/>
            <person name="Havlak P."/>
            <person name="Kuo D.-H."/>
            <person name="Larsson T."/>
            <person name="Lv J."/>
            <person name="Arendt D."/>
            <person name="Savage R."/>
            <person name="Osoegawa K."/>
            <person name="de Jong P."/>
            <person name="Lindberg D.R."/>
            <person name="Seaver E.C."/>
            <person name="Weisblat D.A."/>
            <person name="Putnam N.H."/>
            <person name="Grigoriev I.V."/>
            <person name="Rokhsar D.S."/>
        </authorList>
    </citation>
    <scope>NUCLEOTIDE SEQUENCE</scope>
</reference>
<evidence type="ECO:0000313" key="3">
    <source>
        <dbReference type="EMBL" id="ESN96285.1"/>
    </source>
</evidence>
<dbReference type="KEGG" id="hro:HELRODRAFT_163334"/>
<feature type="region of interest" description="Disordered" evidence="2">
    <location>
        <begin position="214"/>
        <end position="240"/>
    </location>
</feature>
<dbReference type="InParanoid" id="T1ETX3"/>
<reference evidence="4" key="3">
    <citation type="submission" date="2015-06" db="UniProtKB">
        <authorList>
            <consortium name="EnsemblMetazoa"/>
        </authorList>
    </citation>
    <scope>IDENTIFICATION</scope>
</reference>
<keyword evidence="5" id="KW-1185">Reference proteome</keyword>
<feature type="region of interest" description="Disordered" evidence="2">
    <location>
        <begin position="282"/>
        <end position="310"/>
    </location>
</feature>
<proteinExistence type="predicted"/>
<dbReference type="AlphaFoldDB" id="T1ETX3"/>
<feature type="compositionally biased region" description="Basic and acidic residues" evidence="2">
    <location>
        <begin position="223"/>
        <end position="235"/>
    </location>
</feature>
<evidence type="ECO:0000256" key="2">
    <source>
        <dbReference type="SAM" id="MobiDB-lite"/>
    </source>
</evidence>
<feature type="coiled-coil region" evidence="1">
    <location>
        <begin position="148"/>
        <end position="183"/>
    </location>
</feature>
<evidence type="ECO:0000256" key="1">
    <source>
        <dbReference type="SAM" id="Coils"/>
    </source>
</evidence>
<name>T1ETX3_HELRO</name>
<protein>
    <submittedName>
        <fullName evidence="3 4">Uncharacterized protein</fullName>
    </submittedName>
</protein>
<accession>T1ETX3</accession>
<dbReference type="RefSeq" id="XP_009025477.1">
    <property type="nucleotide sequence ID" value="XM_009027229.1"/>
</dbReference>
<dbReference type="EMBL" id="AMQM01001374">
    <property type="status" value="NOT_ANNOTATED_CDS"/>
    <property type="molecule type" value="Genomic_DNA"/>
</dbReference>
<reference evidence="3 5" key="2">
    <citation type="journal article" date="2013" name="Nature">
        <title>Insights into bilaterian evolution from three spiralian genomes.</title>
        <authorList>
            <person name="Simakov O."/>
            <person name="Marletaz F."/>
            <person name="Cho S.J."/>
            <person name="Edsinger-Gonzales E."/>
            <person name="Havlak P."/>
            <person name="Hellsten U."/>
            <person name="Kuo D.H."/>
            <person name="Larsson T."/>
            <person name="Lv J."/>
            <person name="Arendt D."/>
            <person name="Savage R."/>
            <person name="Osoegawa K."/>
            <person name="de Jong P."/>
            <person name="Grimwood J."/>
            <person name="Chapman J.A."/>
            <person name="Shapiro H."/>
            <person name="Aerts A."/>
            <person name="Otillar R.P."/>
            <person name="Terry A.Y."/>
            <person name="Boore J.L."/>
            <person name="Grigoriev I.V."/>
            <person name="Lindberg D.R."/>
            <person name="Seaver E.C."/>
            <person name="Weisblat D.A."/>
            <person name="Putnam N.H."/>
            <person name="Rokhsar D.S."/>
        </authorList>
    </citation>
    <scope>NUCLEOTIDE SEQUENCE</scope>
</reference>
<dbReference type="EMBL" id="KB097495">
    <property type="protein sequence ID" value="ESN96285.1"/>
    <property type="molecule type" value="Genomic_DNA"/>
</dbReference>
<sequence length="495" mass="56472">MTKYRNDVTKRLISAKKRELSELKCRLHESRDKLVELRNEKKLLLLHQQILNKCLRCFTNEDEAYSCYCKVNVEIMKLDKKNVCNLKQNVCQQKLILSKTNERVHSLSCHLSRLNLLLSASNKLESADVLKEKINAVESELLGRDDKIEKYKHLIEETNQRNKNEMADQNHSLANAINNLQIEKDKMFHVENKLKFVTKKLELAKLNLLNKKNNDSMGRLKSRHAEQRRLEDDCSSRPSTDYKLAHEKQNVDETKSVIKVDENKKVCMCVNMRLQKKKKIENSGQEGKTTKLLGPLARRPPHNFATSTPLGNDFKIFEEKPAVNGPDLVDGVSDCDETANTTETIFDKVGPGGQSTSALDNPTVSEISKINIKYESIVTESIDEENEVKDGKEKRNSEHLTGTPNTNNHDGSLDNNNDHFRLNAIQNLNKNLEKNVSSHSYKEVKKCHKAKSTSTELSDSQKASMSHESPVRKVYVFRNTVENMHKGVPAHSKSV</sequence>
<gene>
    <name evidence="4" type="primary">20200023</name>
    <name evidence="3" type="ORF">HELRODRAFT_163334</name>
</gene>
<feature type="compositionally biased region" description="Polar residues" evidence="2">
    <location>
        <begin position="452"/>
        <end position="467"/>
    </location>
</feature>
<dbReference type="GeneID" id="20200023"/>
<feature type="coiled-coil region" evidence="1">
    <location>
        <begin position="13"/>
        <end position="40"/>
    </location>
</feature>
<evidence type="ECO:0000313" key="4">
    <source>
        <dbReference type="EnsemblMetazoa" id="HelroP163334"/>
    </source>
</evidence>
<organism evidence="4 5">
    <name type="scientific">Helobdella robusta</name>
    <name type="common">Californian leech</name>
    <dbReference type="NCBI Taxonomy" id="6412"/>
    <lineage>
        <taxon>Eukaryota</taxon>
        <taxon>Metazoa</taxon>
        <taxon>Spiralia</taxon>
        <taxon>Lophotrochozoa</taxon>
        <taxon>Annelida</taxon>
        <taxon>Clitellata</taxon>
        <taxon>Hirudinea</taxon>
        <taxon>Rhynchobdellida</taxon>
        <taxon>Glossiphoniidae</taxon>
        <taxon>Helobdella</taxon>
    </lineage>
</organism>
<feature type="region of interest" description="Disordered" evidence="2">
    <location>
        <begin position="384"/>
        <end position="418"/>
    </location>
</feature>
<evidence type="ECO:0000313" key="5">
    <source>
        <dbReference type="Proteomes" id="UP000015101"/>
    </source>
</evidence>
<dbReference type="EnsemblMetazoa" id="HelroT163334">
    <property type="protein sequence ID" value="HelroP163334"/>
    <property type="gene ID" value="HelroG163334"/>
</dbReference>
<feature type="compositionally biased region" description="Polar residues" evidence="2">
    <location>
        <begin position="399"/>
        <end position="415"/>
    </location>
</feature>
<keyword evidence="1" id="KW-0175">Coiled coil</keyword>
<feature type="region of interest" description="Disordered" evidence="2">
    <location>
        <begin position="436"/>
        <end position="469"/>
    </location>
</feature>
<dbReference type="CTD" id="20200023"/>
<feature type="compositionally biased region" description="Basic and acidic residues" evidence="2">
    <location>
        <begin position="388"/>
        <end position="398"/>
    </location>
</feature>
<dbReference type="Proteomes" id="UP000015101">
    <property type="component" value="Unassembled WGS sequence"/>
</dbReference>
<dbReference type="HOGENOM" id="CLU_551279_0_0_1"/>